<reference evidence="2 3" key="1">
    <citation type="submission" date="2020-08" db="EMBL/GenBank/DDBJ databases">
        <title>Genomic Encyclopedia of Type Strains, Phase IV (KMG-IV): sequencing the most valuable type-strain genomes for metagenomic binning, comparative biology and taxonomic classification.</title>
        <authorList>
            <person name="Goeker M."/>
        </authorList>
    </citation>
    <scope>NUCLEOTIDE SEQUENCE [LARGE SCALE GENOMIC DNA]</scope>
    <source>
        <strain evidence="2 3">DSM 43350</strain>
    </source>
</reference>
<comment type="caution">
    <text evidence="2">The sequence shown here is derived from an EMBL/GenBank/DDBJ whole genome shotgun (WGS) entry which is preliminary data.</text>
</comment>
<dbReference type="Proteomes" id="UP000591537">
    <property type="component" value="Unassembled WGS sequence"/>
</dbReference>
<evidence type="ECO:0000313" key="2">
    <source>
        <dbReference type="EMBL" id="MBB6081667.1"/>
    </source>
</evidence>
<gene>
    <name evidence="2" type="ORF">HNR57_007618</name>
</gene>
<keyword evidence="3" id="KW-1185">Reference proteome</keyword>
<dbReference type="AlphaFoldDB" id="A0A7W9WK13"/>
<evidence type="ECO:0000259" key="1">
    <source>
        <dbReference type="Pfam" id="PF14040"/>
    </source>
</evidence>
<sequence length="44" mass="4706">MQAVLGANYTQGGARECDEYPFATTYEGAAEHDYDADAKCSTSP</sequence>
<proteinExistence type="predicted"/>
<feature type="domain" description="Deoxyribonuclease NucA/NucB" evidence="1">
    <location>
        <begin position="12"/>
        <end position="41"/>
    </location>
</feature>
<name>A0A7W9WK13_9ACTN</name>
<dbReference type="Pfam" id="PF14040">
    <property type="entry name" value="DNase_NucA_NucB"/>
    <property type="match status" value="1"/>
</dbReference>
<organism evidence="2 3">
    <name type="scientific">Streptomyces paradoxus</name>
    <dbReference type="NCBI Taxonomy" id="66375"/>
    <lineage>
        <taxon>Bacteria</taxon>
        <taxon>Bacillati</taxon>
        <taxon>Actinomycetota</taxon>
        <taxon>Actinomycetes</taxon>
        <taxon>Kitasatosporales</taxon>
        <taxon>Streptomycetaceae</taxon>
        <taxon>Streptomyces</taxon>
    </lineage>
</organism>
<dbReference type="EMBL" id="JACHGV010000020">
    <property type="protein sequence ID" value="MBB6081667.1"/>
    <property type="molecule type" value="Genomic_DNA"/>
</dbReference>
<dbReference type="InterPro" id="IPR029476">
    <property type="entry name" value="DNase_NucA_NucB"/>
</dbReference>
<evidence type="ECO:0000313" key="3">
    <source>
        <dbReference type="Proteomes" id="UP000591537"/>
    </source>
</evidence>
<dbReference type="RefSeq" id="WP_425583479.1">
    <property type="nucleotide sequence ID" value="NZ_BAAARS010000019.1"/>
</dbReference>
<protein>
    <recommendedName>
        <fullName evidence="1">Deoxyribonuclease NucA/NucB domain-containing protein</fullName>
    </recommendedName>
</protein>
<accession>A0A7W9WK13</accession>